<gene>
    <name evidence="1" type="ORF">HUK84_10500</name>
</gene>
<dbReference type="Gene3D" id="3.50.30.50">
    <property type="entry name" value="Putative cyclase"/>
    <property type="match status" value="1"/>
</dbReference>
<evidence type="ECO:0000313" key="2">
    <source>
        <dbReference type="Proteomes" id="UP000534870"/>
    </source>
</evidence>
<dbReference type="InterPro" id="IPR037175">
    <property type="entry name" value="KFase_sf"/>
</dbReference>
<evidence type="ECO:0000313" key="1">
    <source>
        <dbReference type="EMBL" id="NVN11545.1"/>
    </source>
</evidence>
<dbReference type="PANTHER" id="PTHR43564">
    <property type="entry name" value="KYNURENINE FORMAMIDASE-LIKE PROTEIN"/>
    <property type="match status" value="1"/>
</dbReference>
<dbReference type="InterPro" id="IPR007325">
    <property type="entry name" value="KFase/CYL"/>
</dbReference>
<dbReference type="PANTHER" id="PTHR43564:SF2">
    <property type="entry name" value="BLR6059 PROTEIN"/>
    <property type="match status" value="1"/>
</dbReference>
<protein>
    <submittedName>
        <fullName evidence="1">Cyclase family protein</fullName>
    </submittedName>
</protein>
<dbReference type="Pfam" id="PF04199">
    <property type="entry name" value="Cyclase"/>
    <property type="match status" value="1"/>
</dbReference>
<dbReference type="GO" id="GO:0004061">
    <property type="term" value="F:arylformamidase activity"/>
    <property type="evidence" value="ECO:0007669"/>
    <property type="project" value="InterPro"/>
</dbReference>
<dbReference type="Proteomes" id="UP000534870">
    <property type="component" value="Unassembled WGS sequence"/>
</dbReference>
<dbReference type="SUPFAM" id="SSF102198">
    <property type="entry name" value="Putative cyclase"/>
    <property type="match status" value="1"/>
</dbReference>
<dbReference type="AlphaFoldDB" id="A0A7Y7M556"/>
<sequence length="322" mass="35243">MKRRYIVAYAGFFKRSAVLGVLLALGAFAPFPISARAADGLWAVYDSALRGAKYIDLTHVITPAMPVWAGFAPPVFGRAEAATAVPPFARQGQVFTYAASGFEASRYVLPTDQLGTQLDPPAHWAPEYPSIDELPPTYTLRPLVVIPMQDKVARDPGYQLQVADITAFEARHGRIPAGSVVFVRSDWSKGWPDPALARQDRFPGVSLAALQFLHLRRHILFHGHEPLDTDDTPTLEGEHWLMHHGYAQAEGLANLDQVGPTGCLVAIGYPKFQGGTGGYARYVAICPHDWPHGVAIGQVAEAPLPRSDRPLHWDARAGMRVR</sequence>
<organism evidence="1 2">
    <name type="scientific">Nguyenibacter vanlangensis</name>
    <dbReference type="NCBI Taxonomy" id="1216886"/>
    <lineage>
        <taxon>Bacteria</taxon>
        <taxon>Pseudomonadati</taxon>
        <taxon>Pseudomonadota</taxon>
        <taxon>Alphaproteobacteria</taxon>
        <taxon>Acetobacterales</taxon>
        <taxon>Acetobacteraceae</taxon>
        <taxon>Nguyenibacter</taxon>
    </lineage>
</organism>
<name>A0A7Y7M556_9PROT</name>
<comment type="caution">
    <text evidence="1">The sequence shown here is derived from an EMBL/GenBank/DDBJ whole genome shotgun (WGS) entry which is preliminary data.</text>
</comment>
<accession>A0A7Y7M556</accession>
<reference evidence="1 2" key="1">
    <citation type="submission" date="2020-06" db="EMBL/GenBank/DDBJ databases">
        <title>Description of novel acetic acid bacteria.</title>
        <authorList>
            <person name="Sombolestani A."/>
        </authorList>
    </citation>
    <scope>NUCLEOTIDE SEQUENCE [LARGE SCALE GENOMIC DNA]</scope>
    <source>
        <strain evidence="1 2">LMG 31431</strain>
    </source>
</reference>
<dbReference type="GO" id="GO:0019441">
    <property type="term" value="P:L-tryptophan catabolic process to kynurenine"/>
    <property type="evidence" value="ECO:0007669"/>
    <property type="project" value="InterPro"/>
</dbReference>
<dbReference type="EMBL" id="JABXXP010000197">
    <property type="protein sequence ID" value="NVN11545.1"/>
    <property type="molecule type" value="Genomic_DNA"/>
</dbReference>
<proteinExistence type="predicted"/>